<dbReference type="STRING" id="573413.Spirs_2045"/>
<dbReference type="SUPFAM" id="SSF56003">
    <property type="entry name" value="Molybdenum cofactor-binding domain"/>
    <property type="match status" value="1"/>
</dbReference>
<dbReference type="Pfam" id="PF20256">
    <property type="entry name" value="MoCoBD_2"/>
    <property type="match status" value="1"/>
</dbReference>
<dbReference type="AlphaFoldDB" id="E1R2Y1"/>
<organism evidence="4 5">
    <name type="scientific">Sediminispirochaeta smaragdinae (strain DSM 11293 / JCM 15392 / SEBR 4228)</name>
    <name type="common">Spirochaeta smaragdinae</name>
    <dbReference type="NCBI Taxonomy" id="573413"/>
    <lineage>
        <taxon>Bacteria</taxon>
        <taxon>Pseudomonadati</taxon>
        <taxon>Spirochaetota</taxon>
        <taxon>Spirochaetia</taxon>
        <taxon>Spirochaetales</taxon>
        <taxon>Spirochaetaceae</taxon>
        <taxon>Sediminispirochaeta</taxon>
    </lineage>
</organism>
<evidence type="ECO:0000313" key="4">
    <source>
        <dbReference type="EMBL" id="ADK81167.1"/>
    </source>
</evidence>
<gene>
    <name evidence="4" type="ordered locus">Spirs_2045</name>
</gene>
<dbReference type="InterPro" id="IPR016208">
    <property type="entry name" value="Ald_Oxase/xanthine_DH-like"/>
</dbReference>
<accession>E1R2Y1</accession>
<dbReference type="RefSeq" id="WP_013254631.1">
    <property type="nucleotide sequence ID" value="NC_014364.1"/>
</dbReference>
<dbReference type="InterPro" id="IPR036856">
    <property type="entry name" value="Ald_Oxase/Xan_DH_a/b_sf"/>
</dbReference>
<keyword evidence="2" id="KW-0560">Oxidoreductase</keyword>
<dbReference type="KEGG" id="ssm:Spirs_2045"/>
<dbReference type="GO" id="GO:0005506">
    <property type="term" value="F:iron ion binding"/>
    <property type="evidence" value="ECO:0007669"/>
    <property type="project" value="InterPro"/>
</dbReference>
<reference evidence="4 5" key="1">
    <citation type="journal article" date="2010" name="Stand. Genomic Sci.">
        <title>Complete genome sequence of Spirochaeta smaragdinae type strain (SEBR 4228).</title>
        <authorList>
            <person name="Mavromatis K."/>
            <person name="Yasawong M."/>
            <person name="Chertkov O."/>
            <person name="Lapidus A."/>
            <person name="Lucas S."/>
            <person name="Nolan M."/>
            <person name="Del Rio T.G."/>
            <person name="Tice H."/>
            <person name="Cheng J.F."/>
            <person name="Pitluck S."/>
            <person name="Liolios K."/>
            <person name="Ivanova N."/>
            <person name="Tapia R."/>
            <person name="Han C."/>
            <person name="Bruce D."/>
            <person name="Goodwin L."/>
            <person name="Pati A."/>
            <person name="Chen A."/>
            <person name="Palaniappan K."/>
            <person name="Land M."/>
            <person name="Hauser L."/>
            <person name="Chang Y.J."/>
            <person name="Jeffries C.D."/>
            <person name="Detter J.C."/>
            <person name="Rohde M."/>
            <person name="Brambilla E."/>
            <person name="Spring S."/>
            <person name="Goker M."/>
            <person name="Sikorski J."/>
            <person name="Woyke T."/>
            <person name="Bristow J."/>
            <person name="Eisen J.A."/>
            <person name="Markowitz V."/>
            <person name="Hugenholtz P."/>
            <person name="Klenk H.P."/>
            <person name="Kyrpides N.C."/>
        </authorList>
    </citation>
    <scope>NUCLEOTIDE SEQUENCE [LARGE SCALE GENOMIC DNA]</scope>
    <source>
        <strain evidence="5">DSM 11293 / JCM 15392 / SEBR 4228</strain>
    </source>
</reference>
<dbReference type="SMART" id="SM01008">
    <property type="entry name" value="Ald_Xan_dh_C"/>
    <property type="match status" value="1"/>
</dbReference>
<name>E1R2Y1_SEDSS</name>
<sequence length="777" mass="84264">MDKHFNEVGKARPKIDGKGLVTGRPAYTDDLACGDALVVKIIRSPHAHARIISVDTSDAQKVSGFVLALSSKDVKRIPFTRAGQGHPEPSPHDKFILDEYVRYVGDEVAIVAAIDEESAAEAARLVKVTYEVLDAVLDFEEAMDNPTVIHPEPEIHDMFPIGFEPKRNIAAAYAMEIGDVEKVLESSEVSIKASYHTQAQAHVALEPHTAYTYLDLHGRLNVVTSTQNPFHTRRLLGQALDMPLRNIRIQKPRIGGGFGAKQHLHVEPYAALVTLKTGKPAKVVLSRKEVFEATFSRHQMRIDVGIGATRDGHIRAIDMHVLSNTGAYGEHALTVFMVGGSKTLPLYNKVEAVRFGGQIVYTNKVPAGAYRGYGAIQGNFALESAIDELAAKLGMDPVELRKKNMIAEGQTSEVFKIMGEGGEGVEMIVESCKLDYCVKRGCRLIDWLPSRLAYEVAPGRIRAKGMAIAMQGSGIPLIDMGSANLELQDDGFFKLHMGATDLGTGSDTILAQIAAEELGVDSDDIIVYASDTDHTPYDVGAYASSTTYVSGNAVIRAAQNMKKELCAAAATKFSVDADQVEFDGKELRTKDGSKTITLKELSFDLLYHDGLNMKTVNASGSFSGEKSPPPYMAGFVEVEIDLETGKVDVLDYVAVVDCGTPINPQLAKIQVEGGLLQGIGMALYEDVQYTENGRLRTNNLMHYKIPSREDVKKLTVEFAESYEPSGPFGAKSVGEIGIDTPLAAIANAIYNATGARIRELPLTPPRVLAAIREAAQS</sequence>
<keyword evidence="5" id="KW-1185">Reference proteome</keyword>
<dbReference type="Gene3D" id="3.90.1170.50">
    <property type="entry name" value="Aldehyde oxidase/xanthine dehydrogenase, a/b hammerhead"/>
    <property type="match status" value="1"/>
</dbReference>
<evidence type="ECO:0000256" key="2">
    <source>
        <dbReference type="ARBA" id="ARBA00023002"/>
    </source>
</evidence>
<dbReference type="SUPFAM" id="SSF54665">
    <property type="entry name" value="CO dehydrogenase molybdoprotein N-domain-like"/>
    <property type="match status" value="1"/>
</dbReference>
<dbReference type="PANTHER" id="PTHR11908">
    <property type="entry name" value="XANTHINE DEHYDROGENASE"/>
    <property type="match status" value="1"/>
</dbReference>
<dbReference type="Pfam" id="PF02738">
    <property type="entry name" value="MoCoBD_1"/>
    <property type="match status" value="1"/>
</dbReference>
<dbReference type="PANTHER" id="PTHR11908:SF132">
    <property type="entry name" value="ALDEHYDE OXIDASE 1-RELATED"/>
    <property type="match status" value="1"/>
</dbReference>
<dbReference type="InterPro" id="IPR037165">
    <property type="entry name" value="AldOxase/xan_DH_Mopterin-bd_sf"/>
</dbReference>
<dbReference type="HOGENOM" id="CLU_001681_2_1_12"/>
<dbReference type="Pfam" id="PF01315">
    <property type="entry name" value="Ald_Xan_dh_C"/>
    <property type="match status" value="1"/>
</dbReference>
<dbReference type="OrthoDB" id="9759099at2"/>
<dbReference type="Proteomes" id="UP000002318">
    <property type="component" value="Chromosome"/>
</dbReference>
<feature type="domain" description="Aldehyde oxidase/xanthine dehydrogenase a/b hammerhead" evidence="3">
    <location>
        <begin position="22"/>
        <end position="134"/>
    </location>
</feature>
<proteinExistence type="predicted"/>
<dbReference type="InterPro" id="IPR008274">
    <property type="entry name" value="AldOxase/xan_DH_MoCoBD1"/>
</dbReference>
<evidence type="ECO:0000256" key="1">
    <source>
        <dbReference type="ARBA" id="ARBA00022505"/>
    </source>
</evidence>
<dbReference type="InterPro" id="IPR000674">
    <property type="entry name" value="Ald_Oxase/Xan_DH_a/b"/>
</dbReference>
<dbReference type="EMBL" id="CP002116">
    <property type="protein sequence ID" value="ADK81167.1"/>
    <property type="molecule type" value="Genomic_DNA"/>
</dbReference>
<evidence type="ECO:0000259" key="3">
    <source>
        <dbReference type="SMART" id="SM01008"/>
    </source>
</evidence>
<evidence type="ECO:0000313" key="5">
    <source>
        <dbReference type="Proteomes" id="UP000002318"/>
    </source>
</evidence>
<protein>
    <submittedName>
        <fullName evidence="4">Aldehyde oxidase and xanthine dehydrogenase molybdopterin binding protein</fullName>
    </submittedName>
</protein>
<dbReference type="GO" id="GO:0016491">
    <property type="term" value="F:oxidoreductase activity"/>
    <property type="evidence" value="ECO:0007669"/>
    <property type="project" value="UniProtKB-KW"/>
</dbReference>
<dbReference type="eggNOG" id="COG1529">
    <property type="taxonomic scope" value="Bacteria"/>
</dbReference>
<dbReference type="InterPro" id="IPR046867">
    <property type="entry name" value="AldOxase/xan_DH_MoCoBD2"/>
</dbReference>
<dbReference type="Gene3D" id="3.30.365.10">
    <property type="entry name" value="Aldehyde oxidase/xanthine dehydrogenase, molybdopterin binding domain"/>
    <property type="match status" value="4"/>
</dbReference>
<keyword evidence="1" id="KW-0500">Molybdenum</keyword>